<dbReference type="EMBL" id="CADCUT010000024">
    <property type="protein sequence ID" value="CAA9388299.1"/>
    <property type="molecule type" value="Genomic_DNA"/>
</dbReference>
<proteinExistence type="predicted"/>
<sequence length="209" mass="22878">AERRSEEPGRAGDRGAGRLGDGGSPRRRRARHARQPRQRRRLRGGSPGPGTQDARALRRRLRRARPGGTHAGRADRRRTHRRCRGGAAPRRMPAKRGAAASPVAPPALDRPPGRRAGGGLDGRLGEARPGRAPLAPRPRRRRRAPARHGHRHKTDAGLLGTHGRRWRGRLPGDRQAGERPLLRAVRLRDSGRAGSARRAQLVHDPAGEV</sequence>
<name>A0A6J4NL39_9ACTN</name>
<evidence type="ECO:0000256" key="1">
    <source>
        <dbReference type="SAM" id="MobiDB-lite"/>
    </source>
</evidence>
<evidence type="ECO:0000313" key="2">
    <source>
        <dbReference type="EMBL" id="CAA9388299.1"/>
    </source>
</evidence>
<feature type="compositionally biased region" description="Basic residues" evidence="1">
    <location>
        <begin position="25"/>
        <end position="43"/>
    </location>
</feature>
<accession>A0A6J4NL39</accession>
<organism evidence="2">
    <name type="scientific">uncultured Rubrobacteraceae bacterium</name>
    <dbReference type="NCBI Taxonomy" id="349277"/>
    <lineage>
        <taxon>Bacteria</taxon>
        <taxon>Bacillati</taxon>
        <taxon>Actinomycetota</taxon>
        <taxon>Rubrobacteria</taxon>
        <taxon>Rubrobacterales</taxon>
        <taxon>Rubrobacteraceae</taxon>
        <taxon>environmental samples</taxon>
    </lineage>
</organism>
<feature type="compositionally biased region" description="Basic residues" evidence="1">
    <location>
        <begin position="137"/>
        <end position="153"/>
    </location>
</feature>
<reference evidence="2" key="1">
    <citation type="submission" date="2020-02" db="EMBL/GenBank/DDBJ databases">
        <authorList>
            <person name="Meier V. D."/>
        </authorList>
    </citation>
    <scope>NUCLEOTIDE SEQUENCE</scope>
    <source>
        <strain evidence="2">AVDCRST_MAG03</strain>
    </source>
</reference>
<feature type="non-terminal residue" evidence="2">
    <location>
        <position position="1"/>
    </location>
</feature>
<gene>
    <name evidence="2" type="ORF">AVDCRST_MAG03-417</name>
</gene>
<feature type="compositionally biased region" description="Basic and acidic residues" evidence="1">
    <location>
        <begin position="1"/>
        <end position="16"/>
    </location>
</feature>
<protein>
    <submittedName>
        <fullName evidence="2">Uncharacterized protein</fullName>
    </submittedName>
</protein>
<feature type="compositionally biased region" description="Basic and acidic residues" evidence="1">
    <location>
        <begin position="170"/>
        <end position="191"/>
    </location>
</feature>
<feature type="region of interest" description="Disordered" evidence="1">
    <location>
        <begin position="1"/>
        <end position="209"/>
    </location>
</feature>
<dbReference type="AlphaFoldDB" id="A0A6J4NL39"/>
<feature type="non-terminal residue" evidence="2">
    <location>
        <position position="209"/>
    </location>
</feature>
<feature type="compositionally biased region" description="Basic residues" evidence="1">
    <location>
        <begin position="75"/>
        <end position="84"/>
    </location>
</feature>